<evidence type="ECO:0000256" key="1">
    <source>
        <dbReference type="ARBA" id="ARBA00022722"/>
    </source>
</evidence>
<name>A0A4Y1XQH8_9BACT</name>
<dbReference type="CDD" id="cd11010">
    <property type="entry name" value="S1-P1_nuclease"/>
    <property type="match status" value="1"/>
</dbReference>
<evidence type="ECO:0000256" key="2">
    <source>
        <dbReference type="ARBA" id="ARBA00022723"/>
    </source>
</evidence>
<gene>
    <name evidence="7" type="ORF">A5CBH24_02520</name>
</gene>
<dbReference type="PANTHER" id="PTHR33146">
    <property type="entry name" value="ENDONUCLEASE 4"/>
    <property type="match status" value="1"/>
</dbReference>
<dbReference type="GO" id="GO:0046872">
    <property type="term" value="F:metal ion binding"/>
    <property type="evidence" value="ECO:0007669"/>
    <property type="project" value="UniProtKB-KW"/>
</dbReference>
<reference evidence="8" key="1">
    <citation type="submission" date="2019-06" db="EMBL/GenBank/DDBJ databases">
        <title>Alistipes onderdonkii subsp. vulgaris subsp. nov., Alistipes dispar sp. nov. and Alistipes communis sp. nov., isolated from human faeces, and creation of Alistipes onderdonkii subsp. onderdonkii subsp. nov.</title>
        <authorList>
            <person name="Sakamoto M."/>
            <person name="Ikeyama N."/>
            <person name="Ogata Y."/>
            <person name="Suda W."/>
            <person name="Iino T."/>
            <person name="Hattori M."/>
            <person name="Ohkuma M."/>
        </authorList>
    </citation>
    <scope>NUCLEOTIDE SEQUENCE [LARGE SCALE GENOMIC DNA]</scope>
    <source>
        <strain evidence="8">5CBH24</strain>
    </source>
</reference>
<keyword evidence="1" id="KW-0540">Nuclease</keyword>
<evidence type="ECO:0000256" key="3">
    <source>
        <dbReference type="ARBA" id="ARBA00022759"/>
    </source>
</evidence>
<dbReference type="Proteomes" id="UP000318946">
    <property type="component" value="Chromosome"/>
</dbReference>
<evidence type="ECO:0000256" key="5">
    <source>
        <dbReference type="ARBA" id="ARBA00023157"/>
    </source>
</evidence>
<dbReference type="GO" id="GO:0016788">
    <property type="term" value="F:hydrolase activity, acting on ester bonds"/>
    <property type="evidence" value="ECO:0007669"/>
    <property type="project" value="InterPro"/>
</dbReference>
<keyword evidence="8" id="KW-1185">Reference proteome</keyword>
<accession>A0A4Y1WRQ6</accession>
<dbReference type="EMBL" id="AP019735">
    <property type="protein sequence ID" value="BBL02939.1"/>
    <property type="molecule type" value="Genomic_DNA"/>
</dbReference>
<dbReference type="GO" id="GO:0003676">
    <property type="term" value="F:nucleic acid binding"/>
    <property type="evidence" value="ECO:0007669"/>
    <property type="project" value="InterPro"/>
</dbReference>
<evidence type="ECO:0000313" key="8">
    <source>
        <dbReference type="Proteomes" id="UP000318946"/>
    </source>
</evidence>
<evidence type="ECO:0000256" key="6">
    <source>
        <dbReference type="ARBA" id="ARBA00023180"/>
    </source>
</evidence>
<dbReference type="PANTHER" id="PTHR33146:SF10">
    <property type="entry name" value="STRAND-SPECIFIC NUCLEASE, PUTATIVE-RELATED"/>
    <property type="match status" value="1"/>
</dbReference>
<evidence type="ECO:0000256" key="4">
    <source>
        <dbReference type="ARBA" id="ARBA00022801"/>
    </source>
</evidence>
<evidence type="ECO:0000313" key="7">
    <source>
        <dbReference type="EMBL" id="BBL02939.1"/>
    </source>
</evidence>
<keyword evidence="5" id="KW-1015">Disulfide bond</keyword>
<dbReference type="AlphaFoldDB" id="A0A4Y1XQH8"/>
<dbReference type="KEGG" id="acou:A5CBH24_02520"/>
<dbReference type="Gene3D" id="1.10.575.10">
    <property type="entry name" value="P1 Nuclease"/>
    <property type="match status" value="1"/>
</dbReference>
<protein>
    <submittedName>
        <fullName evidence="7">Endonuclease</fullName>
    </submittedName>
</protein>
<dbReference type="InterPro" id="IPR003154">
    <property type="entry name" value="S1/P1nuclease"/>
</dbReference>
<dbReference type="SUPFAM" id="SSF48537">
    <property type="entry name" value="Phospholipase C/P1 nuclease"/>
    <property type="match status" value="1"/>
</dbReference>
<dbReference type="InterPro" id="IPR008947">
    <property type="entry name" value="PLipase_C/P1_nuclease_dom_sf"/>
</dbReference>
<keyword evidence="3 7" id="KW-0255">Endonuclease</keyword>
<keyword evidence="2" id="KW-0479">Metal-binding</keyword>
<organism evidence="7 8">
    <name type="scientific">Alistipes communis</name>
    <dbReference type="NCBI Taxonomy" id="2585118"/>
    <lineage>
        <taxon>Bacteria</taxon>
        <taxon>Pseudomonadati</taxon>
        <taxon>Bacteroidota</taxon>
        <taxon>Bacteroidia</taxon>
        <taxon>Bacteroidales</taxon>
        <taxon>Rikenellaceae</taxon>
        <taxon>Alistipes</taxon>
    </lineage>
</organism>
<keyword evidence="4" id="KW-0378">Hydrolase</keyword>
<sequence>MGHDAIAYIAECNLTPKAKKTIEKILGHSIVYYATWMDEWRAEPGYEHTSAWHTASVDKNLVYAPRPKGDVIFALEDAIAKLQDYKQQDDSTVVMSLRCIIHFVGDMHCPVHVKYADQKSYNVYLNGDKCSYHNVWDDQIISRSHRWGYLEYAHQLDRCTKQQIKTITAGTLRDWFHENARDSRHIYELVGPNEKLDKNETKSFVNHTHEYAERQILRAGYRLAHVLNELFD</sequence>
<dbReference type="GO" id="GO:0004519">
    <property type="term" value="F:endonuclease activity"/>
    <property type="evidence" value="ECO:0007669"/>
    <property type="project" value="UniProtKB-KW"/>
</dbReference>
<dbReference type="GO" id="GO:0006308">
    <property type="term" value="P:DNA catabolic process"/>
    <property type="evidence" value="ECO:0007669"/>
    <property type="project" value="InterPro"/>
</dbReference>
<accession>A0A4Y1XQH8</accession>
<dbReference type="Pfam" id="PF02265">
    <property type="entry name" value="S1-P1_nuclease"/>
    <property type="match status" value="1"/>
</dbReference>
<keyword evidence="6" id="KW-0325">Glycoprotein</keyword>
<proteinExistence type="predicted"/>